<dbReference type="AlphaFoldDB" id="A0A7W5TQR1"/>
<dbReference type="CDD" id="cd06193">
    <property type="entry name" value="siderophore_interacting"/>
    <property type="match status" value="1"/>
</dbReference>
<dbReference type="RefSeq" id="WP_183358428.1">
    <property type="nucleotide sequence ID" value="NZ_BAABKR010000016.1"/>
</dbReference>
<dbReference type="GO" id="GO:0016491">
    <property type="term" value="F:oxidoreductase activity"/>
    <property type="evidence" value="ECO:0007669"/>
    <property type="project" value="InterPro"/>
</dbReference>
<organism evidence="2 3">
    <name type="scientific">Garicola koreensis</name>
    <dbReference type="NCBI Taxonomy" id="1262554"/>
    <lineage>
        <taxon>Bacteria</taxon>
        <taxon>Bacillati</taxon>
        <taxon>Actinomycetota</taxon>
        <taxon>Actinomycetes</taxon>
        <taxon>Micrococcales</taxon>
        <taxon>Micrococcaceae</taxon>
        <taxon>Garicola</taxon>
    </lineage>
</organism>
<dbReference type="PANTHER" id="PTHR30157">
    <property type="entry name" value="FERRIC REDUCTASE, NADPH-DEPENDENT"/>
    <property type="match status" value="1"/>
</dbReference>
<keyword evidence="3" id="KW-1185">Reference proteome</keyword>
<proteinExistence type="predicted"/>
<dbReference type="InterPro" id="IPR017927">
    <property type="entry name" value="FAD-bd_FR_type"/>
</dbReference>
<dbReference type="PANTHER" id="PTHR30157:SF0">
    <property type="entry name" value="NADPH-DEPENDENT FERRIC-CHELATE REDUCTASE"/>
    <property type="match status" value="1"/>
</dbReference>
<dbReference type="PROSITE" id="PS51384">
    <property type="entry name" value="FAD_FR"/>
    <property type="match status" value="1"/>
</dbReference>
<dbReference type="Gene3D" id="2.40.30.10">
    <property type="entry name" value="Translation factors"/>
    <property type="match status" value="1"/>
</dbReference>
<dbReference type="SUPFAM" id="SSF63380">
    <property type="entry name" value="Riboflavin synthase domain-like"/>
    <property type="match status" value="1"/>
</dbReference>
<dbReference type="InterPro" id="IPR017938">
    <property type="entry name" value="Riboflavin_synthase-like_b-brl"/>
</dbReference>
<dbReference type="Gene3D" id="3.40.50.80">
    <property type="entry name" value="Nucleotide-binding domain of ferredoxin-NADP reductase (FNR) module"/>
    <property type="match status" value="1"/>
</dbReference>
<accession>A0A7W5TQR1</accession>
<dbReference type="Pfam" id="PF04954">
    <property type="entry name" value="SIP"/>
    <property type="match status" value="1"/>
</dbReference>
<dbReference type="InterPro" id="IPR039261">
    <property type="entry name" value="FNR_nucleotide-bd"/>
</dbReference>
<dbReference type="Proteomes" id="UP000547528">
    <property type="component" value="Unassembled WGS sequence"/>
</dbReference>
<gene>
    <name evidence="2" type="ORF">FHX47_001639</name>
</gene>
<reference evidence="2 3" key="1">
    <citation type="submission" date="2020-08" db="EMBL/GenBank/DDBJ databases">
        <title>Sequencing the genomes of 1000 actinobacteria strains.</title>
        <authorList>
            <person name="Klenk H.-P."/>
        </authorList>
    </citation>
    <scope>NUCLEOTIDE SEQUENCE [LARGE SCALE GENOMIC DNA]</scope>
    <source>
        <strain evidence="2 3">DSM 28238</strain>
    </source>
</reference>
<feature type="domain" description="FAD-binding FR-type" evidence="1">
    <location>
        <begin position="14"/>
        <end position="166"/>
    </location>
</feature>
<protein>
    <submittedName>
        <fullName evidence="2">NADPH-dependent ferric siderophore reductase</fullName>
    </submittedName>
</protein>
<dbReference type="InterPro" id="IPR039374">
    <property type="entry name" value="SIP_fam"/>
</dbReference>
<dbReference type="EMBL" id="JACIBT010000006">
    <property type="protein sequence ID" value="MBB3668010.1"/>
    <property type="molecule type" value="Genomic_DNA"/>
</dbReference>
<evidence type="ECO:0000313" key="3">
    <source>
        <dbReference type="Proteomes" id="UP000547528"/>
    </source>
</evidence>
<comment type="caution">
    <text evidence="2">The sequence shown here is derived from an EMBL/GenBank/DDBJ whole genome shotgun (WGS) entry which is preliminary data.</text>
</comment>
<sequence length="343" mass="36792">MSVRSQQTPPRPATRAYRTQVVAIAQLSPHFLRVTLTADDLEHFGPAGTALTAEQAAASPPAWDQRIKLFLPRADGGYPDVGLFADPPATTAQWYGAWRALDAAQRNPIRTYTVRSIRTPMRQIDIDFVTHVEPDGSSGPASAWALAAEPGDELVIIGPDRRSAEPGGGIDFTPGTARDLLLVGDETAAPAICAILEALPESYTGEAYVEIPTAADALEVASASSVEVHWLPREDAEAGAGLSAAVQDWGARRKKIFSARRLAWEPGTEPVGALTGSGQQLPDIDDDAVLWETSTPEGFGEYAWLAGESAVITGLRRHLVKEVGLSRKQVSFMGYWRRGRASA</sequence>
<evidence type="ECO:0000313" key="2">
    <source>
        <dbReference type="EMBL" id="MBB3668010.1"/>
    </source>
</evidence>
<dbReference type="InterPro" id="IPR013113">
    <property type="entry name" value="SIP_FAD-bd"/>
</dbReference>
<name>A0A7W5TQR1_9MICC</name>
<dbReference type="InterPro" id="IPR007037">
    <property type="entry name" value="SIP_rossman_dom"/>
</dbReference>
<dbReference type="Pfam" id="PF08021">
    <property type="entry name" value="FAD_binding_9"/>
    <property type="match status" value="1"/>
</dbReference>
<evidence type="ECO:0000259" key="1">
    <source>
        <dbReference type="PROSITE" id="PS51384"/>
    </source>
</evidence>